<sequence length="539" mass="59097">MSTLFLKSLLSSGIASIALLSSGHSALAQSTDFSQAKQLADIAFGYAIANQPNKAIPLLEQAATYAGGDCFESNAWLKIGVGYRAVNQSSKAETFLTRAVETAIDHTEGKCASSGTSPSESLLNRAVEYAEAGHLDLAVHLVQQVQAWSHPLAMAEIAAEYERAGQPRQAQQMIAQAVAEMKKYENEDLVDVVTANQLFLAATGLLILEEQKDLAKFVIEKSEILSFLEDEGTDVLEDNFETYQVLDFVRLLIEIDKTQQALAVLDATRPTIQPSPRFPLDEAHSWIDLAQLYSRLGSDQAESTWEKARAIVEQMPNASTKSSAQRALVQAYSESEDFERALALAETIENVSARQRAYGAIAVAYAKAGLVEDANSLVESIGTPDFAKREVIRTYLETEQYAEAERLAKQSDILDFLPQVGSAYCRMELPERVVPLFEYLSETNSHPVTWLRQCTATAFARQGQFDQAMEVAQTVTGPETKAAVLVAIAAQHTNPSNHSAWGRFVQRLPYPLRAWLSPAETQEAVDILDQALALIQTDS</sequence>
<keyword evidence="3" id="KW-1185">Reference proteome</keyword>
<evidence type="ECO:0000256" key="1">
    <source>
        <dbReference type="SAM" id="SignalP"/>
    </source>
</evidence>
<evidence type="ECO:0000313" key="2">
    <source>
        <dbReference type="EMBL" id="NEZ59044.1"/>
    </source>
</evidence>
<dbReference type="Gene3D" id="1.25.40.10">
    <property type="entry name" value="Tetratricopeptide repeat domain"/>
    <property type="match status" value="2"/>
</dbReference>
<dbReference type="RefSeq" id="WP_163701986.1">
    <property type="nucleotide sequence ID" value="NZ_QXHD01000004.1"/>
</dbReference>
<dbReference type="SUPFAM" id="SSF48452">
    <property type="entry name" value="TPR-like"/>
    <property type="match status" value="2"/>
</dbReference>
<feature type="signal peptide" evidence="1">
    <location>
        <begin position="1"/>
        <end position="28"/>
    </location>
</feature>
<name>A0A6M0RS30_9CYAN</name>
<dbReference type="AlphaFoldDB" id="A0A6M0RS30"/>
<keyword evidence="1" id="KW-0732">Signal</keyword>
<comment type="caution">
    <text evidence="2">The sequence shown here is derived from an EMBL/GenBank/DDBJ whole genome shotgun (WGS) entry which is preliminary data.</text>
</comment>
<evidence type="ECO:0008006" key="4">
    <source>
        <dbReference type="Google" id="ProtNLM"/>
    </source>
</evidence>
<accession>A0A6M0RS30</accession>
<reference evidence="2 3" key="1">
    <citation type="journal article" date="2020" name="Microb. Ecol.">
        <title>Ecogenomics of the Marine Benthic Filamentous Cyanobacterium Adonisia.</title>
        <authorList>
            <person name="Walter J.M."/>
            <person name="Coutinho F.H."/>
            <person name="Leomil L."/>
            <person name="Hargreaves P.I."/>
            <person name="Campeao M.E."/>
            <person name="Vieira V.V."/>
            <person name="Silva B.S."/>
            <person name="Fistarol G.O."/>
            <person name="Salomon P.S."/>
            <person name="Sawabe T."/>
            <person name="Mino S."/>
            <person name="Hosokawa M."/>
            <person name="Miyashita H."/>
            <person name="Maruyama F."/>
            <person name="van Verk M.C."/>
            <person name="Dutilh B.E."/>
            <person name="Thompson C.C."/>
            <person name="Thompson F.L."/>
        </authorList>
    </citation>
    <scope>NUCLEOTIDE SEQUENCE [LARGE SCALE GENOMIC DNA]</scope>
    <source>
        <strain evidence="2 3">CCMR0081</strain>
    </source>
</reference>
<evidence type="ECO:0000313" key="3">
    <source>
        <dbReference type="Proteomes" id="UP000481033"/>
    </source>
</evidence>
<feature type="chain" id="PRO_5026715131" description="Tetratricopeptide repeat protein" evidence="1">
    <location>
        <begin position="29"/>
        <end position="539"/>
    </location>
</feature>
<dbReference type="EMBL" id="QXHD01000004">
    <property type="protein sequence ID" value="NEZ59044.1"/>
    <property type="molecule type" value="Genomic_DNA"/>
</dbReference>
<organism evidence="2 3">
    <name type="scientific">Adonisia turfae CCMR0081</name>
    <dbReference type="NCBI Taxonomy" id="2292702"/>
    <lineage>
        <taxon>Bacteria</taxon>
        <taxon>Bacillati</taxon>
        <taxon>Cyanobacteriota</taxon>
        <taxon>Adonisia</taxon>
        <taxon>Adonisia turfae</taxon>
    </lineage>
</organism>
<dbReference type="Proteomes" id="UP000481033">
    <property type="component" value="Unassembled WGS sequence"/>
</dbReference>
<proteinExistence type="predicted"/>
<gene>
    <name evidence="2" type="ORF">DXZ20_26055</name>
</gene>
<protein>
    <recommendedName>
        <fullName evidence="4">Tetratricopeptide repeat protein</fullName>
    </recommendedName>
</protein>
<dbReference type="InterPro" id="IPR011990">
    <property type="entry name" value="TPR-like_helical_dom_sf"/>
</dbReference>